<dbReference type="AlphaFoldDB" id="A0A251T5N5"/>
<dbReference type="Gramene" id="mRNA:HanXRQr2_Chr07g0307871">
    <property type="protein sequence ID" value="mRNA:HanXRQr2_Chr07g0307871"/>
    <property type="gene ID" value="HanXRQr2_Chr07g0307871"/>
</dbReference>
<name>A0A251T5N5_HELAN</name>
<protein>
    <submittedName>
        <fullName evidence="3">Uncharacterized protein</fullName>
    </submittedName>
</protein>
<keyword evidence="1" id="KW-0812">Transmembrane</keyword>
<proteinExistence type="predicted"/>
<keyword evidence="4" id="KW-1185">Reference proteome</keyword>
<accession>A0A251T5N5</accession>
<evidence type="ECO:0000256" key="1">
    <source>
        <dbReference type="SAM" id="Phobius"/>
    </source>
</evidence>
<reference evidence="3" key="2">
    <citation type="submission" date="2017-02" db="EMBL/GenBank/DDBJ databases">
        <title>Sunflower complete genome.</title>
        <authorList>
            <person name="Langlade N."/>
            <person name="Munos S."/>
        </authorList>
    </citation>
    <scope>NUCLEOTIDE SEQUENCE [LARGE SCALE GENOMIC DNA]</scope>
    <source>
        <tissue evidence="3">Leaves</tissue>
    </source>
</reference>
<dbReference type="Proteomes" id="UP000215914">
    <property type="component" value="Chromosome 12"/>
</dbReference>
<keyword evidence="1" id="KW-1133">Transmembrane helix</keyword>
<dbReference type="EMBL" id="MNCJ02000322">
    <property type="protein sequence ID" value="KAF5799728.1"/>
    <property type="molecule type" value="Genomic_DNA"/>
</dbReference>
<feature type="transmembrane region" description="Helical" evidence="1">
    <location>
        <begin position="12"/>
        <end position="35"/>
    </location>
</feature>
<keyword evidence="1" id="KW-0472">Membrane</keyword>
<dbReference type="EMBL" id="CM007901">
    <property type="protein sequence ID" value="OTG06425.1"/>
    <property type="molecule type" value="Genomic_DNA"/>
</dbReference>
<evidence type="ECO:0000313" key="4">
    <source>
        <dbReference type="Proteomes" id="UP000215914"/>
    </source>
</evidence>
<reference evidence="2" key="3">
    <citation type="submission" date="2020-06" db="EMBL/GenBank/DDBJ databases">
        <title>Helianthus annuus Genome sequencing and assembly Release 2.</title>
        <authorList>
            <person name="Gouzy J."/>
            <person name="Langlade N."/>
            <person name="Munos S."/>
        </authorList>
    </citation>
    <scope>NUCLEOTIDE SEQUENCE</scope>
    <source>
        <tissue evidence="2">Leaves</tissue>
    </source>
</reference>
<gene>
    <name evidence="3" type="ORF">HannXRQ_Chr12g0385571</name>
    <name evidence="2" type="ORF">HanXRQr2_Chr07g0307871</name>
</gene>
<dbReference type="InParanoid" id="A0A251T5N5"/>
<organism evidence="3 4">
    <name type="scientific">Helianthus annuus</name>
    <name type="common">Common sunflower</name>
    <dbReference type="NCBI Taxonomy" id="4232"/>
    <lineage>
        <taxon>Eukaryota</taxon>
        <taxon>Viridiplantae</taxon>
        <taxon>Streptophyta</taxon>
        <taxon>Embryophyta</taxon>
        <taxon>Tracheophyta</taxon>
        <taxon>Spermatophyta</taxon>
        <taxon>Magnoliopsida</taxon>
        <taxon>eudicotyledons</taxon>
        <taxon>Gunneridae</taxon>
        <taxon>Pentapetalae</taxon>
        <taxon>asterids</taxon>
        <taxon>campanulids</taxon>
        <taxon>Asterales</taxon>
        <taxon>Asteraceae</taxon>
        <taxon>Asteroideae</taxon>
        <taxon>Heliantheae alliance</taxon>
        <taxon>Heliantheae</taxon>
        <taxon>Helianthus</taxon>
    </lineage>
</organism>
<reference evidence="2 4" key="1">
    <citation type="journal article" date="2017" name="Nature">
        <title>The sunflower genome provides insights into oil metabolism, flowering and Asterid evolution.</title>
        <authorList>
            <person name="Badouin H."/>
            <person name="Gouzy J."/>
            <person name="Grassa C.J."/>
            <person name="Murat F."/>
            <person name="Staton S.E."/>
            <person name="Cottret L."/>
            <person name="Lelandais-Briere C."/>
            <person name="Owens G.L."/>
            <person name="Carrere S."/>
            <person name="Mayjonade B."/>
            <person name="Legrand L."/>
            <person name="Gill N."/>
            <person name="Kane N.C."/>
            <person name="Bowers J.E."/>
            <person name="Hubner S."/>
            <person name="Bellec A."/>
            <person name="Berard A."/>
            <person name="Berges H."/>
            <person name="Blanchet N."/>
            <person name="Boniface M.C."/>
            <person name="Brunel D."/>
            <person name="Catrice O."/>
            <person name="Chaidir N."/>
            <person name="Claudel C."/>
            <person name="Donnadieu C."/>
            <person name="Faraut T."/>
            <person name="Fievet G."/>
            <person name="Helmstetter N."/>
            <person name="King M."/>
            <person name="Knapp S.J."/>
            <person name="Lai Z."/>
            <person name="Le Paslier M.C."/>
            <person name="Lippi Y."/>
            <person name="Lorenzon L."/>
            <person name="Mandel J.R."/>
            <person name="Marage G."/>
            <person name="Marchand G."/>
            <person name="Marquand E."/>
            <person name="Bret-Mestries E."/>
            <person name="Morien E."/>
            <person name="Nambeesan S."/>
            <person name="Nguyen T."/>
            <person name="Pegot-Espagnet P."/>
            <person name="Pouilly N."/>
            <person name="Raftis F."/>
            <person name="Sallet E."/>
            <person name="Schiex T."/>
            <person name="Thomas J."/>
            <person name="Vandecasteele C."/>
            <person name="Vares D."/>
            <person name="Vear F."/>
            <person name="Vautrin S."/>
            <person name="Crespi M."/>
            <person name="Mangin B."/>
            <person name="Burke J.M."/>
            <person name="Salse J."/>
            <person name="Munos S."/>
            <person name="Vincourt P."/>
            <person name="Rieseberg L.H."/>
            <person name="Langlade N.B."/>
        </authorList>
    </citation>
    <scope>NUCLEOTIDE SEQUENCE [LARGE SCALE GENOMIC DNA]</scope>
    <source>
        <strain evidence="4">cv. SF193</strain>
        <tissue evidence="2">Leaves</tissue>
    </source>
</reference>
<sequence>MAHLQASSFSICFFFFLYTPTRQLLLYLFSLPITLSVGPLNSKTPRSVYIVSTATDTDIIWFIFKITSSEKPSHQSPLCL</sequence>
<evidence type="ECO:0000313" key="3">
    <source>
        <dbReference type="EMBL" id="OTG06425.1"/>
    </source>
</evidence>
<evidence type="ECO:0000313" key="2">
    <source>
        <dbReference type="EMBL" id="KAF5799728.1"/>
    </source>
</evidence>